<dbReference type="AlphaFoldDB" id="A0A9D1CGY7"/>
<dbReference type="Proteomes" id="UP000886879">
    <property type="component" value="Unassembled WGS sequence"/>
</dbReference>
<evidence type="ECO:0000313" key="4">
    <source>
        <dbReference type="Proteomes" id="UP000886879"/>
    </source>
</evidence>
<evidence type="ECO:0000313" key="3">
    <source>
        <dbReference type="EMBL" id="HIQ61145.1"/>
    </source>
</evidence>
<evidence type="ECO:0000256" key="1">
    <source>
        <dbReference type="SAM" id="MobiDB-lite"/>
    </source>
</evidence>
<feature type="transmembrane region" description="Helical" evidence="2">
    <location>
        <begin position="82"/>
        <end position="102"/>
    </location>
</feature>
<feature type="region of interest" description="Disordered" evidence="1">
    <location>
        <begin position="224"/>
        <end position="244"/>
    </location>
</feature>
<keyword evidence="2" id="KW-0472">Membrane</keyword>
<dbReference type="EMBL" id="DVFO01000059">
    <property type="protein sequence ID" value="HIQ61145.1"/>
    <property type="molecule type" value="Genomic_DNA"/>
</dbReference>
<feature type="transmembrane region" description="Helical" evidence="2">
    <location>
        <begin position="198"/>
        <end position="219"/>
    </location>
</feature>
<comment type="caution">
    <text evidence="3">The sequence shown here is derived from an EMBL/GenBank/DDBJ whole genome shotgun (WGS) entry which is preliminary data.</text>
</comment>
<sequence length="377" mass="43419">MPGEPVLISLFVLFALSFLSDKLLSRYLYMTAGLKPVDAQMYLWTRTEDNHMHRNRDRHDQLWAWMERRSGYAKEFYTMSRYCSLTNLPVKLYFVGVMVIFATRLYQYTWALGAAMLVLWAIFTLLGFRYGKYIQAETADFFDSSRYKPYRPKRESDQEEADTPEEPYEEIPYAGPFEAAEPEMAQRRRFRRGYTQKLFVVAVVLVFLVLPMLSSKLLLSSSTPEATTQPSEFPSAQPTSAGTPEAQAMYDRLEQEGFHPLNAVGQLSDTYPGIILSDGILVEEEGMHLEYLVLSQESQAKDLAQGLQHQLYELVAARDPDITEESGEGYTLYTQETEGDYGVVVRDGTNILYVYCPQYDTTWMKWFLNNLGYLSDH</sequence>
<reference evidence="3" key="1">
    <citation type="submission" date="2020-10" db="EMBL/GenBank/DDBJ databases">
        <authorList>
            <person name="Gilroy R."/>
        </authorList>
    </citation>
    <scope>NUCLEOTIDE SEQUENCE</scope>
    <source>
        <strain evidence="3">ChiGjej2B2-12916</strain>
    </source>
</reference>
<evidence type="ECO:0000256" key="2">
    <source>
        <dbReference type="SAM" id="Phobius"/>
    </source>
</evidence>
<feature type="compositionally biased region" description="Polar residues" evidence="1">
    <location>
        <begin position="224"/>
        <end position="242"/>
    </location>
</feature>
<protein>
    <submittedName>
        <fullName evidence="3">Uncharacterized protein</fullName>
    </submittedName>
</protein>
<organism evidence="3 4">
    <name type="scientific">Candidatus Enterenecus faecium</name>
    <dbReference type="NCBI Taxonomy" id="2840780"/>
    <lineage>
        <taxon>Bacteria</taxon>
        <taxon>Bacillati</taxon>
        <taxon>Bacillota</taxon>
        <taxon>Clostridia</taxon>
        <taxon>Eubacteriales</taxon>
        <taxon>Candidatus Enterenecus</taxon>
    </lineage>
</organism>
<feature type="compositionally biased region" description="Acidic residues" evidence="1">
    <location>
        <begin position="157"/>
        <end position="169"/>
    </location>
</feature>
<name>A0A9D1CGY7_9FIRM</name>
<accession>A0A9D1CGY7</accession>
<feature type="transmembrane region" description="Helical" evidence="2">
    <location>
        <begin position="108"/>
        <end position="128"/>
    </location>
</feature>
<proteinExistence type="predicted"/>
<feature type="region of interest" description="Disordered" evidence="1">
    <location>
        <begin position="150"/>
        <end position="170"/>
    </location>
</feature>
<reference evidence="3" key="2">
    <citation type="journal article" date="2021" name="PeerJ">
        <title>Extensive microbial diversity within the chicken gut microbiome revealed by metagenomics and culture.</title>
        <authorList>
            <person name="Gilroy R."/>
            <person name="Ravi A."/>
            <person name="Getino M."/>
            <person name="Pursley I."/>
            <person name="Horton D.L."/>
            <person name="Alikhan N.F."/>
            <person name="Baker D."/>
            <person name="Gharbi K."/>
            <person name="Hall N."/>
            <person name="Watson M."/>
            <person name="Adriaenssens E.M."/>
            <person name="Foster-Nyarko E."/>
            <person name="Jarju S."/>
            <person name="Secka A."/>
            <person name="Antonio M."/>
            <person name="Oren A."/>
            <person name="Chaudhuri R.R."/>
            <person name="La Ragione R."/>
            <person name="Hildebrand F."/>
            <person name="Pallen M.J."/>
        </authorList>
    </citation>
    <scope>NUCLEOTIDE SEQUENCE</scope>
    <source>
        <strain evidence="3">ChiGjej2B2-12916</strain>
    </source>
</reference>
<gene>
    <name evidence="3" type="ORF">IAD31_06070</name>
</gene>
<keyword evidence="2" id="KW-1133">Transmembrane helix</keyword>
<feature type="transmembrane region" description="Helical" evidence="2">
    <location>
        <begin position="6"/>
        <end position="24"/>
    </location>
</feature>
<keyword evidence="2" id="KW-0812">Transmembrane</keyword>